<dbReference type="AlphaFoldDB" id="A0A1H8PHN0"/>
<accession>A0A1H8PHN0</accession>
<dbReference type="EMBL" id="FODB01000086">
    <property type="protein sequence ID" value="SEO41326.1"/>
    <property type="molecule type" value="Genomic_DNA"/>
</dbReference>
<organism evidence="1 2">
    <name type="scientific">Vreelandella aquamarina</name>
    <dbReference type="NCBI Taxonomy" id="77097"/>
    <lineage>
        <taxon>Bacteria</taxon>
        <taxon>Pseudomonadati</taxon>
        <taxon>Pseudomonadota</taxon>
        <taxon>Gammaproteobacteria</taxon>
        <taxon>Oceanospirillales</taxon>
        <taxon>Halomonadaceae</taxon>
        <taxon>Vreelandella</taxon>
    </lineage>
</organism>
<dbReference type="STRING" id="77097.SAMN04490369_108612"/>
<name>A0A1H8PHN0_9GAMM</name>
<evidence type="ECO:0000313" key="1">
    <source>
        <dbReference type="EMBL" id="SEO41326.1"/>
    </source>
</evidence>
<sequence length="106" mass="11777">MDSLSNLIHCCDEMPSDGVSICWGPARFGSEDLGWCLVIERVATEDDLQVNQYLEEVGDTLWTTAVEIKCCPYCGVGLTDARSVMSSEDFGYFIHIDSSGWLGRRC</sequence>
<evidence type="ECO:0000313" key="2">
    <source>
        <dbReference type="Proteomes" id="UP000199493"/>
    </source>
</evidence>
<protein>
    <submittedName>
        <fullName evidence="1">Uncharacterized protein</fullName>
    </submittedName>
</protein>
<dbReference type="Proteomes" id="UP000199493">
    <property type="component" value="Unassembled WGS sequence"/>
</dbReference>
<gene>
    <name evidence="1" type="ORF">SAMN04490369_108612</name>
</gene>
<proteinExistence type="predicted"/>
<reference evidence="1 2" key="1">
    <citation type="submission" date="2016-10" db="EMBL/GenBank/DDBJ databases">
        <authorList>
            <person name="de Groot N.N."/>
        </authorList>
    </citation>
    <scope>NUCLEOTIDE SEQUENCE [LARGE SCALE GENOMIC DNA]</scope>
    <source>
        <strain evidence="1 2">558</strain>
    </source>
</reference>